<dbReference type="InterPro" id="IPR000683">
    <property type="entry name" value="Gfo/Idh/MocA-like_OxRdtase_N"/>
</dbReference>
<dbReference type="EMBL" id="BONE01000026">
    <property type="protein sequence ID" value="GIF74008.1"/>
    <property type="molecule type" value="Genomic_DNA"/>
</dbReference>
<feature type="domain" description="GFO/IDH/MocA-like oxidoreductase" evidence="4">
    <location>
        <begin position="135"/>
        <end position="252"/>
    </location>
</feature>
<organism evidence="5 6">
    <name type="scientific">Asanoa siamensis</name>
    <dbReference type="NCBI Taxonomy" id="926357"/>
    <lineage>
        <taxon>Bacteria</taxon>
        <taxon>Bacillati</taxon>
        <taxon>Actinomycetota</taxon>
        <taxon>Actinomycetes</taxon>
        <taxon>Micromonosporales</taxon>
        <taxon>Micromonosporaceae</taxon>
        <taxon>Asanoa</taxon>
    </lineage>
</organism>
<proteinExistence type="inferred from homology"/>
<reference evidence="5 6" key="1">
    <citation type="submission" date="2021-01" db="EMBL/GenBank/DDBJ databases">
        <title>Whole genome shotgun sequence of Asanoa siamensis NBRC 107932.</title>
        <authorList>
            <person name="Komaki H."/>
            <person name="Tamura T."/>
        </authorList>
    </citation>
    <scope>NUCLEOTIDE SEQUENCE [LARGE SCALE GENOMIC DNA]</scope>
    <source>
        <strain evidence="5 6">NBRC 107932</strain>
    </source>
</reference>
<feature type="domain" description="Gfo/Idh/MocA-like oxidoreductase N-terminal" evidence="3">
    <location>
        <begin position="5"/>
        <end position="126"/>
    </location>
</feature>
<sequence length="318" mass="33619">MEQVGVGVIGTGYIATGAHAPAITAVPGARLVAALSRTESTAREFLGTFDASGARAYDDLSAFLTDPDLDLVIVTSPDALHAPQAEACLRAGKHVLVEKPMALGLGEARTLVDLAAHGKLVLAVGYHLRCHAGHEALRERVLGGEIGTVRHLRLAWSYPFEDTNWRARSDLATWWALSATGTHCLDLARWLADDADDWARFSALIGNSRWRAPRDETAVIAAELASGPTVEVLSSVQFPEYTRVEIFGDHGSSICAGTFGPDGGGEIVLNGRPLDYTPVNPFVVQLSRLVQTIAGQAEPAADGAAGLLGVRDLLQAAA</sequence>
<dbReference type="Pfam" id="PF01408">
    <property type="entry name" value="GFO_IDH_MocA"/>
    <property type="match status" value="1"/>
</dbReference>
<gene>
    <name evidence="5" type="ORF">Asi02nite_35260</name>
</gene>
<evidence type="ECO:0000256" key="2">
    <source>
        <dbReference type="ARBA" id="ARBA00023002"/>
    </source>
</evidence>
<keyword evidence="2" id="KW-0560">Oxidoreductase</keyword>
<dbReference type="RefSeq" id="WP_203714272.1">
    <property type="nucleotide sequence ID" value="NZ_BONE01000026.1"/>
</dbReference>
<evidence type="ECO:0000256" key="1">
    <source>
        <dbReference type="ARBA" id="ARBA00010928"/>
    </source>
</evidence>
<accession>A0ABQ4CRT4</accession>
<dbReference type="InterPro" id="IPR055170">
    <property type="entry name" value="GFO_IDH_MocA-like_dom"/>
</dbReference>
<comment type="caution">
    <text evidence="5">The sequence shown here is derived from an EMBL/GenBank/DDBJ whole genome shotgun (WGS) entry which is preliminary data.</text>
</comment>
<dbReference type="InterPro" id="IPR036291">
    <property type="entry name" value="NAD(P)-bd_dom_sf"/>
</dbReference>
<dbReference type="Gene3D" id="3.40.50.720">
    <property type="entry name" value="NAD(P)-binding Rossmann-like Domain"/>
    <property type="match status" value="1"/>
</dbReference>
<evidence type="ECO:0000259" key="3">
    <source>
        <dbReference type="Pfam" id="PF01408"/>
    </source>
</evidence>
<dbReference type="Gene3D" id="3.30.360.10">
    <property type="entry name" value="Dihydrodipicolinate Reductase, domain 2"/>
    <property type="match status" value="1"/>
</dbReference>
<evidence type="ECO:0000259" key="4">
    <source>
        <dbReference type="Pfam" id="PF22725"/>
    </source>
</evidence>
<evidence type="ECO:0000313" key="6">
    <source>
        <dbReference type="Proteomes" id="UP000604117"/>
    </source>
</evidence>
<evidence type="ECO:0000313" key="5">
    <source>
        <dbReference type="EMBL" id="GIF74008.1"/>
    </source>
</evidence>
<dbReference type="PANTHER" id="PTHR43708:SF5">
    <property type="entry name" value="CONSERVED EXPRESSED OXIDOREDUCTASE (EUROFUNG)-RELATED"/>
    <property type="match status" value="1"/>
</dbReference>
<keyword evidence="6" id="KW-1185">Reference proteome</keyword>
<protein>
    <recommendedName>
        <fullName evidence="7">Dehydrogenase</fullName>
    </recommendedName>
</protein>
<evidence type="ECO:0008006" key="7">
    <source>
        <dbReference type="Google" id="ProtNLM"/>
    </source>
</evidence>
<dbReference type="InterPro" id="IPR051317">
    <property type="entry name" value="Gfo/Idh/MocA_oxidoreduct"/>
</dbReference>
<dbReference type="PANTHER" id="PTHR43708">
    <property type="entry name" value="CONSERVED EXPRESSED OXIDOREDUCTASE (EUROFUNG)"/>
    <property type="match status" value="1"/>
</dbReference>
<comment type="similarity">
    <text evidence="1">Belongs to the Gfo/Idh/MocA family.</text>
</comment>
<dbReference type="SUPFAM" id="SSF51735">
    <property type="entry name" value="NAD(P)-binding Rossmann-fold domains"/>
    <property type="match status" value="1"/>
</dbReference>
<name>A0ABQ4CRT4_9ACTN</name>
<dbReference type="Proteomes" id="UP000604117">
    <property type="component" value="Unassembled WGS sequence"/>
</dbReference>
<dbReference type="SUPFAM" id="SSF55347">
    <property type="entry name" value="Glyceraldehyde-3-phosphate dehydrogenase-like, C-terminal domain"/>
    <property type="match status" value="1"/>
</dbReference>
<dbReference type="Pfam" id="PF22725">
    <property type="entry name" value="GFO_IDH_MocA_C3"/>
    <property type="match status" value="1"/>
</dbReference>